<evidence type="ECO:0000313" key="2">
    <source>
        <dbReference type="EMBL" id="KAE8055726.1"/>
    </source>
</evidence>
<gene>
    <name evidence="2" type="ORF">FH972_012548</name>
</gene>
<feature type="region of interest" description="Disordered" evidence="1">
    <location>
        <begin position="51"/>
        <end position="74"/>
    </location>
</feature>
<dbReference type="EMBL" id="CM017325">
    <property type="protein sequence ID" value="KAE8055726.1"/>
    <property type="molecule type" value="Genomic_DNA"/>
</dbReference>
<protein>
    <submittedName>
        <fullName evidence="2">Uncharacterized protein</fullName>
    </submittedName>
</protein>
<evidence type="ECO:0000256" key="1">
    <source>
        <dbReference type="SAM" id="MobiDB-lite"/>
    </source>
</evidence>
<dbReference type="AlphaFoldDB" id="A0A5N6R4C4"/>
<dbReference type="Proteomes" id="UP000327013">
    <property type="component" value="Chromosome 5"/>
</dbReference>
<name>A0A5N6R4C4_9ROSI</name>
<organism evidence="2 3">
    <name type="scientific">Carpinus fangiana</name>
    <dbReference type="NCBI Taxonomy" id="176857"/>
    <lineage>
        <taxon>Eukaryota</taxon>
        <taxon>Viridiplantae</taxon>
        <taxon>Streptophyta</taxon>
        <taxon>Embryophyta</taxon>
        <taxon>Tracheophyta</taxon>
        <taxon>Spermatophyta</taxon>
        <taxon>Magnoliopsida</taxon>
        <taxon>eudicotyledons</taxon>
        <taxon>Gunneridae</taxon>
        <taxon>Pentapetalae</taxon>
        <taxon>rosids</taxon>
        <taxon>fabids</taxon>
        <taxon>Fagales</taxon>
        <taxon>Betulaceae</taxon>
        <taxon>Carpinus</taxon>
    </lineage>
</organism>
<feature type="compositionally biased region" description="Polar residues" evidence="1">
    <location>
        <begin position="63"/>
        <end position="74"/>
    </location>
</feature>
<accession>A0A5N6R4C4</accession>
<reference evidence="2 3" key="1">
    <citation type="submission" date="2019-06" db="EMBL/GenBank/DDBJ databases">
        <title>A chromosomal-level reference genome of Carpinus fangiana (Coryloideae, Betulaceae).</title>
        <authorList>
            <person name="Yang X."/>
            <person name="Wang Z."/>
            <person name="Zhang L."/>
            <person name="Hao G."/>
            <person name="Liu J."/>
            <person name="Yang Y."/>
        </authorList>
    </citation>
    <scope>NUCLEOTIDE SEQUENCE [LARGE SCALE GENOMIC DNA]</scope>
    <source>
        <strain evidence="2">Cfa_2016G</strain>
        <tissue evidence="2">Leaf</tissue>
    </source>
</reference>
<sequence length="74" mass="8430">MSSLSCKEERESTLEKNLKTKWRPRKNCNLKKKGSQPLRKISKQSGILGRIATSERKGVNPWKKSQNKAASSEE</sequence>
<proteinExistence type="predicted"/>
<keyword evidence="3" id="KW-1185">Reference proteome</keyword>
<evidence type="ECO:0000313" key="3">
    <source>
        <dbReference type="Proteomes" id="UP000327013"/>
    </source>
</evidence>